<dbReference type="PANTHER" id="PTHR31611">
    <property type="entry name" value="HIGH-AFFINITY NICKEL TRANSPORT PROTEIN NIC1"/>
    <property type="match status" value="1"/>
</dbReference>
<evidence type="ECO:0000313" key="10">
    <source>
        <dbReference type="EMBL" id="KAF5382758.1"/>
    </source>
</evidence>
<evidence type="ECO:0000313" key="11">
    <source>
        <dbReference type="Proteomes" id="UP000565441"/>
    </source>
</evidence>
<dbReference type="Pfam" id="PF03824">
    <property type="entry name" value="NicO"/>
    <property type="match status" value="1"/>
</dbReference>
<keyword evidence="3 8" id="KW-0813">Transport</keyword>
<keyword evidence="11" id="KW-1185">Reference proteome</keyword>
<comment type="similarity">
    <text evidence="2 8">Belongs to the NiCoT transporter (TC 2.A.52) family.</text>
</comment>
<keyword evidence="7 8" id="KW-0472">Membrane</keyword>
<reference evidence="10 11" key="1">
    <citation type="journal article" date="2020" name="ISME J.">
        <title>Uncovering the hidden diversity of litter-decomposition mechanisms in mushroom-forming fungi.</title>
        <authorList>
            <person name="Floudas D."/>
            <person name="Bentzer J."/>
            <person name="Ahren D."/>
            <person name="Johansson T."/>
            <person name="Persson P."/>
            <person name="Tunlid A."/>
        </authorList>
    </citation>
    <scope>NUCLEOTIDE SEQUENCE [LARGE SCALE GENOMIC DNA]</scope>
    <source>
        <strain evidence="10 11">CBS 661.87</strain>
    </source>
</reference>
<dbReference type="OrthoDB" id="5197598at2759"/>
<accession>A0A8H5HGC5</accession>
<keyword evidence="5 8" id="KW-0812">Transmembrane</keyword>
<dbReference type="GO" id="GO:0015099">
    <property type="term" value="F:nickel cation transmembrane transporter activity"/>
    <property type="evidence" value="ECO:0007669"/>
    <property type="project" value="UniProtKB-UniRule"/>
</dbReference>
<feature type="transmembrane region" description="Helical" evidence="8">
    <location>
        <begin position="84"/>
        <end position="106"/>
    </location>
</feature>
<feature type="transmembrane region" description="Helical" evidence="8">
    <location>
        <begin position="306"/>
        <end position="330"/>
    </location>
</feature>
<feature type="transmembrane region" description="Helical" evidence="8">
    <location>
        <begin position="41"/>
        <end position="64"/>
    </location>
</feature>
<gene>
    <name evidence="10" type="ORF">D9615_002890</name>
</gene>
<protein>
    <recommendedName>
        <fullName evidence="8">Nickel/cobalt efflux system</fullName>
    </recommendedName>
</protein>
<dbReference type="AlphaFoldDB" id="A0A8H5HGC5"/>
<sequence>MDESVDLCVLQQPSTQITLGSRSPAIDNATRGLISLGQLPVTCGLFFSLGHSTIVLIVTIAIAISSNVFDKLHNVGEVGGVVGAAVSGSFLFIVGLANTVILWRILKQRRRLAARRKRLAEGENVPDAEDKQHNHMLMMKILGPIMTFVNRPWKMYPVGVLFGFGFDTASSIALLALSAIAKRGPDGKSIPSAHVVILPFLFTAGMTLVDSIDSILMLYSYSGFPERSWALFEKKPQPTPGLADIPLSGKPAAQGQPHEGARAEGAVPVYSQSADSADIRPADLDVDPDGKITRDRVVKMNVMSGLSIILTLMSILVAFSISLITIMGLIGEQCGPCSDAAEAEDGGGLAGSWWRAWARANDHSGYIGAAIVGGFITVVAGWYGTRWFARRAGG</sequence>
<dbReference type="GO" id="GO:0012505">
    <property type="term" value="C:endomembrane system"/>
    <property type="evidence" value="ECO:0007669"/>
    <property type="project" value="UniProtKB-SubCell"/>
</dbReference>
<evidence type="ECO:0000256" key="3">
    <source>
        <dbReference type="ARBA" id="ARBA00022448"/>
    </source>
</evidence>
<feature type="transmembrane region" description="Helical" evidence="8">
    <location>
        <begin position="156"/>
        <end position="181"/>
    </location>
</feature>
<keyword evidence="6 8" id="KW-1133">Transmembrane helix</keyword>
<proteinExistence type="inferred from homology"/>
<comment type="subcellular location">
    <subcellularLocation>
        <location evidence="8">Cell membrane</location>
        <topology evidence="8">Multi-pass membrane protein</topology>
    </subcellularLocation>
    <subcellularLocation>
        <location evidence="1">Endomembrane system</location>
        <topology evidence="1">Multi-pass membrane protein</topology>
    </subcellularLocation>
</comment>
<feature type="transmembrane region" description="Helical" evidence="8">
    <location>
        <begin position="363"/>
        <end position="383"/>
    </location>
</feature>
<evidence type="ECO:0000256" key="9">
    <source>
        <dbReference type="SAM" id="MobiDB-lite"/>
    </source>
</evidence>
<evidence type="ECO:0000256" key="6">
    <source>
        <dbReference type="ARBA" id="ARBA00022989"/>
    </source>
</evidence>
<keyword evidence="4" id="KW-0533">Nickel</keyword>
<dbReference type="EMBL" id="JAACJP010000008">
    <property type="protein sequence ID" value="KAF5382758.1"/>
    <property type="molecule type" value="Genomic_DNA"/>
</dbReference>
<evidence type="ECO:0000256" key="8">
    <source>
        <dbReference type="RuleBase" id="RU362101"/>
    </source>
</evidence>
<evidence type="ECO:0000256" key="7">
    <source>
        <dbReference type="ARBA" id="ARBA00023136"/>
    </source>
</evidence>
<evidence type="ECO:0000256" key="2">
    <source>
        <dbReference type="ARBA" id="ARBA00010892"/>
    </source>
</evidence>
<dbReference type="PANTHER" id="PTHR31611:SF0">
    <property type="entry name" value="HIGH-AFFINITY NICKEL TRANSPORT PROTEIN NIC1"/>
    <property type="match status" value="1"/>
</dbReference>
<evidence type="ECO:0000256" key="4">
    <source>
        <dbReference type="ARBA" id="ARBA00022596"/>
    </source>
</evidence>
<organism evidence="10 11">
    <name type="scientific">Tricholomella constricta</name>
    <dbReference type="NCBI Taxonomy" id="117010"/>
    <lineage>
        <taxon>Eukaryota</taxon>
        <taxon>Fungi</taxon>
        <taxon>Dikarya</taxon>
        <taxon>Basidiomycota</taxon>
        <taxon>Agaricomycotina</taxon>
        <taxon>Agaricomycetes</taxon>
        <taxon>Agaricomycetidae</taxon>
        <taxon>Agaricales</taxon>
        <taxon>Tricholomatineae</taxon>
        <taxon>Lyophyllaceae</taxon>
        <taxon>Tricholomella</taxon>
    </lineage>
</organism>
<dbReference type="InterPro" id="IPR004688">
    <property type="entry name" value="Ni/Co_transpt"/>
</dbReference>
<feature type="region of interest" description="Disordered" evidence="9">
    <location>
        <begin position="243"/>
        <end position="263"/>
    </location>
</feature>
<dbReference type="GO" id="GO:0005886">
    <property type="term" value="C:plasma membrane"/>
    <property type="evidence" value="ECO:0007669"/>
    <property type="project" value="UniProtKB-SubCell"/>
</dbReference>
<feature type="transmembrane region" description="Helical" evidence="8">
    <location>
        <begin position="193"/>
        <end position="219"/>
    </location>
</feature>
<dbReference type="Proteomes" id="UP000565441">
    <property type="component" value="Unassembled WGS sequence"/>
</dbReference>
<name>A0A8H5HGC5_9AGAR</name>
<evidence type="ECO:0000256" key="1">
    <source>
        <dbReference type="ARBA" id="ARBA00004127"/>
    </source>
</evidence>
<comment type="caution">
    <text evidence="10">The sequence shown here is derived from an EMBL/GenBank/DDBJ whole genome shotgun (WGS) entry which is preliminary data.</text>
</comment>
<evidence type="ECO:0000256" key="5">
    <source>
        <dbReference type="ARBA" id="ARBA00022692"/>
    </source>
</evidence>
<dbReference type="InterPro" id="IPR011541">
    <property type="entry name" value="Ni/Co_transpt_high_affinity"/>
</dbReference>